<accession>H1Y6Z8</accession>
<gene>
    <name evidence="1" type="ORF">Mucpa_4315</name>
</gene>
<dbReference type="AlphaFoldDB" id="H1Y6Z8"/>
<evidence type="ECO:0000313" key="2">
    <source>
        <dbReference type="Proteomes" id="UP000002774"/>
    </source>
</evidence>
<name>H1Y6Z8_9SPHI</name>
<dbReference type="HOGENOM" id="CLU_2650516_0_0_10"/>
<evidence type="ECO:0000313" key="1">
    <source>
        <dbReference type="EMBL" id="EHQ28405.1"/>
    </source>
</evidence>
<dbReference type="EMBL" id="CM001403">
    <property type="protein sequence ID" value="EHQ28405.1"/>
    <property type="molecule type" value="Genomic_DNA"/>
</dbReference>
<dbReference type="RefSeq" id="WP_008509203.1">
    <property type="nucleotide sequence ID" value="NZ_CM001403.1"/>
</dbReference>
<dbReference type="OrthoDB" id="799161at2"/>
<keyword evidence="2" id="KW-1185">Reference proteome</keyword>
<reference evidence="1" key="1">
    <citation type="submission" date="2011-09" db="EMBL/GenBank/DDBJ databases">
        <title>The permanent draft genome of Mucilaginibacter paludis DSM 18603.</title>
        <authorList>
            <consortium name="US DOE Joint Genome Institute (JGI-PGF)"/>
            <person name="Lucas S."/>
            <person name="Han J."/>
            <person name="Lapidus A."/>
            <person name="Bruce D."/>
            <person name="Goodwin L."/>
            <person name="Pitluck S."/>
            <person name="Peters L."/>
            <person name="Kyrpides N."/>
            <person name="Mavromatis K."/>
            <person name="Ivanova N."/>
            <person name="Mikhailova N."/>
            <person name="Held B."/>
            <person name="Detter J.C."/>
            <person name="Tapia R."/>
            <person name="Han C."/>
            <person name="Land M."/>
            <person name="Hauser L."/>
            <person name="Markowitz V."/>
            <person name="Cheng J.-F."/>
            <person name="Hugenholtz P."/>
            <person name="Woyke T."/>
            <person name="Wu D."/>
            <person name="Tindall B."/>
            <person name="Brambilla E."/>
            <person name="Klenk H.-P."/>
            <person name="Eisen J.A."/>
        </authorList>
    </citation>
    <scope>NUCLEOTIDE SEQUENCE [LARGE SCALE GENOMIC DNA]</scope>
    <source>
        <strain evidence="1">DSM 18603</strain>
    </source>
</reference>
<sequence>MTTLTITIPDNAKTKLSKFVKELGGEIVVDSESVSGKLVIKKAKLLADIQTGLNEVKAIREGKLKPLTMDDLLNDK</sequence>
<protein>
    <submittedName>
        <fullName evidence="1">Uncharacterized protein</fullName>
    </submittedName>
</protein>
<proteinExistence type="predicted"/>
<organism evidence="1 2">
    <name type="scientific">Mucilaginibacter paludis DSM 18603</name>
    <dbReference type="NCBI Taxonomy" id="714943"/>
    <lineage>
        <taxon>Bacteria</taxon>
        <taxon>Pseudomonadati</taxon>
        <taxon>Bacteroidota</taxon>
        <taxon>Sphingobacteriia</taxon>
        <taxon>Sphingobacteriales</taxon>
        <taxon>Sphingobacteriaceae</taxon>
        <taxon>Mucilaginibacter</taxon>
    </lineage>
</organism>
<dbReference type="Proteomes" id="UP000002774">
    <property type="component" value="Chromosome"/>
</dbReference>